<dbReference type="InterPro" id="IPR011009">
    <property type="entry name" value="Kinase-like_dom_sf"/>
</dbReference>
<dbReference type="Pfam" id="PF07914">
    <property type="entry name" value="DUF1679"/>
    <property type="match status" value="1"/>
</dbReference>
<evidence type="ECO:0008006" key="3">
    <source>
        <dbReference type="Google" id="ProtNLM"/>
    </source>
</evidence>
<keyword evidence="2" id="KW-1185">Reference proteome</keyword>
<name>A0A151ZE66_TIELA</name>
<reference evidence="1 2" key="1">
    <citation type="submission" date="2015-12" db="EMBL/GenBank/DDBJ databases">
        <title>Dictyostelia acquired genes for synthesis and detection of signals that induce cell-type specialization by lateral gene transfer from prokaryotes.</title>
        <authorList>
            <person name="Gloeckner G."/>
            <person name="Schaap P."/>
        </authorList>
    </citation>
    <scope>NUCLEOTIDE SEQUENCE [LARGE SCALE GENOMIC DNA]</scope>
    <source>
        <strain evidence="1 2">TK</strain>
    </source>
</reference>
<dbReference type="Gene3D" id="3.90.1200.10">
    <property type="match status" value="1"/>
</dbReference>
<dbReference type="AlphaFoldDB" id="A0A151ZE66"/>
<comment type="caution">
    <text evidence="1">The sequence shown here is derived from an EMBL/GenBank/DDBJ whole genome shotgun (WGS) entry which is preliminary data.</text>
</comment>
<sequence length="429" mass="49777">MNSIISFYLLPYWRSFKRLVHFDDDVKVLSEVDQGWLESVFNRKIRKYELESMAGGIIGGQNIVKLDIQFQGDSNDKWNHYIIKTCKENYDAIKTAIGFGMGREGIFYSLNKGTNKSVQYHLPQIYYATGSAYYGNYLIIMDNLSGDFVSGSKLLGNQCWGPVNDIPSSFIDSLDRYHLIKNIYETIAKLHANHWRDFKLLDIPYLKNRDILSGGQNARVPWEASLRSLDTLWKSQAKKVFLSIGDDKLEHSDQLIQLMEKMLSESTFESFQSKFNIQNIETGFTMTHGDFHAANLLISTKNPLSNFHLIDWSEVGIFCPFTDIAQFCISNIPIDFRREHEESLFKCYYEALVSNNTKIDRDIFTLQKCYNRYKVGGIERWLQFITMMAPALPENANIFFHNQVSTFIHDHYNDSIKSDLSTFYTSYRV</sequence>
<evidence type="ECO:0000313" key="1">
    <source>
        <dbReference type="EMBL" id="KYQ92227.1"/>
    </source>
</evidence>
<accession>A0A151ZE66</accession>
<dbReference type="PANTHER" id="PTHR11012">
    <property type="entry name" value="PROTEIN KINASE-LIKE DOMAIN-CONTAINING"/>
    <property type="match status" value="1"/>
</dbReference>
<gene>
    <name evidence="1" type="ORF">DLAC_07074</name>
</gene>
<dbReference type="Proteomes" id="UP000076078">
    <property type="component" value="Unassembled WGS sequence"/>
</dbReference>
<dbReference type="SUPFAM" id="SSF56112">
    <property type="entry name" value="Protein kinase-like (PK-like)"/>
    <property type="match status" value="1"/>
</dbReference>
<dbReference type="OrthoDB" id="191037at2759"/>
<organism evidence="1 2">
    <name type="scientific">Tieghemostelium lacteum</name>
    <name type="common">Slime mold</name>
    <name type="synonym">Dictyostelium lacteum</name>
    <dbReference type="NCBI Taxonomy" id="361077"/>
    <lineage>
        <taxon>Eukaryota</taxon>
        <taxon>Amoebozoa</taxon>
        <taxon>Evosea</taxon>
        <taxon>Eumycetozoa</taxon>
        <taxon>Dictyostelia</taxon>
        <taxon>Dictyosteliales</taxon>
        <taxon>Raperosteliaceae</taxon>
        <taxon>Tieghemostelium</taxon>
    </lineage>
</organism>
<dbReference type="InterPro" id="IPR012877">
    <property type="entry name" value="Dhs-27"/>
</dbReference>
<dbReference type="PANTHER" id="PTHR11012:SF30">
    <property type="entry name" value="PROTEIN KINASE-LIKE DOMAIN-CONTAINING"/>
    <property type="match status" value="1"/>
</dbReference>
<evidence type="ECO:0000313" key="2">
    <source>
        <dbReference type="Proteomes" id="UP000076078"/>
    </source>
</evidence>
<protein>
    <recommendedName>
        <fullName evidence="3">CHK kinase-like domain-containing protein</fullName>
    </recommendedName>
</protein>
<proteinExistence type="predicted"/>
<dbReference type="EMBL" id="LODT01000031">
    <property type="protein sequence ID" value="KYQ92227.1"/>
    <property type="molecule type" value="Genomic_DNA"/>
</dbReference>
<dbReference type="OMA" id="HGDFHAA"/>
<dbReference type="InParanoid" id="A0A151ZE66"/>